<dbReference type="PANTHER" id="PTHR42085:SF2">
    <property type="entry name" value="F-BOX DOMAIN-CONTAINING PROTEIN"/>
    <property type="match status" value="1"/>
</dbReference>
<evidence type="ECO:0000313" key="4">
    <source>
        <dbReference type="Proteomes" id="UP000249757"/>
    </source>
</evidence>
<evidence type="ECO:0000313" key="3">
    <source>
        <dbReference type="Proteomes" id="UP000245464"/>
    </source>
</evidence>
<sequence>MLASKPTIVSLPYVTFSQRHKDTNKQHCIAAQLRKQARAEGLNVSCLIEKREIIHVLIEQQKYGGAKPHIENTVDTKRHTFFDLPGEIRNKIYNYLLYNDRLIVVRHQGLVPFTRKVMVFPLTMHYMVAQSRKPPPEKKQIPDSRVTQLLNTSWANRELHQEYRSYFLAKHMFHVVGPNGAPYIDFFDQIGPIARASIADVVLDNSNFWSYNGLHYWMPYLAGLHTLNIYMHLGHLVHIDVYILIRAYVLGDTIRCEEF</sequence>
<reference evidence="2" key="2">
    <citation type="submission" date="2021-05" db="EMBL/GenBank/DDBJ databases">
        <authorList>
            <person name="Moolhuijzen P.M."/>
            <person name="Moffat C.S."/>
        </authorList>
    </citation>
    <scope>NUCLEOTIDE SEQUENCE</scope>
    <source>
        <strain evidence="2">86-124</strain>
    </source>
</reference>
<name>A0A2W1E204_9PLEO</name>
<dbReference type="Proteomes" id="UP000249757">
    <property type="component" value="Unassembled WGS sequence"/>
</dbReference>
<dbReference type="EMBL" id="NRDI02000010">
    <property type="protein sequence ID" value="KAI1513123.1"/>
    <property type="molecule type" value="Genomic_DNA"/>
</dbReference>
<dbReference type="PANTHER" id="PTHR42085">
    <property type="entry name" value="F-BOX DOMAIN-CONTAINING PROTEIN"/>
    <property type="match status" value="1"/>
</dbReference>
<reference evidence="2" key="3">
    <citation type="journal article" date="2022" name="bioRxiv">
        <title>A global pangenome for the wheat fungal pathogen Pyrenophora tritici-repentis and prediction of effector protein structural homology.</title>
        <authorList>
            <person name="Moolhuijzen P."/>
            <person name="See P.T."/>
            <person name="Shi G."/>
            <person name="Powell H.R."/>
            <person name="Cockram J."/>
            <person name="Jorgensen L.N."/>
            <person name="Benslimane H."/>
            <person name="Strelkov S.E."/>
            <person name="Turner J."/>
            <person name="Liu Z."/>
            <person name="Moffat C.S."/>
        </authorList>
    </citation>
    <scope>NUCLEOTIDE SEQUENCE</scope>
    <source>
        <strain evidence="2">86-124</strain>
    </source>
</reference>
<accession>A0A2W1E204</accession>
<organism evidence="1 3">
    <name type="scientific">Pyrenophora tritici-repentis</name>
    <dbReference type="NCBI Taxonomy" id="45151"/>
    <lineage>
        <taxon>Eukaryota</taxon>
        <taxon>Fungi</taxon>
        <taxon>Dikarya</taxon>
        <taxon>Ascomycota</taxon>
        <taxon>Pezizomycotina</taxon>
        <taxon>Dothideomycetes</taxon>
        <taxon>Pleosporomycetidae</taxon>
        <taxon>Pleosporales</taxon>
        <taxon>Pleosporineae</taxon>
        <taxon>Pleosporaceae</taxon>
        <taxon>Pyrenophora</taxon>
    </lineage>
</organism>
<reference evidence="1" key="1">
    <citation type="journal article" date="2018" name="BMC Genomics">
        <title>Comparative genomics of the wheat fungal pathogen Pyrenophora tritici-repentis reveals chromosomal variations and genome plasticity.</title>
        <authorList>
            <person name="Moolhuijzen P."/>
            <person name="See P.T."/>
            <person name="Hane J.K."/>
            <person name="Shi G."/>
            <person name="Liu Z."/>
            <person name="Oliver R.P."/>
            <person name="Moffat C.S."/>
        </authorList>
    </citation>
    <scope>NUCLEOTIDE SEQUENCE [LARGE SCALE GENOMIC DNA]</scope>
    <source>
        <strain evidence="1">M4</strain>
    </source>
</reference>
<proteinExistence type="predicted"/>
<dbReference type="OrthoDB" id="62952at2759"/>
<evidence type="ECO:0000313" key="2">
    <source>
        <dbReference type="EMBL" id="KAI1513123.1"/>
    </source>
</evidence>
<reference evidence="4" key="4">
    <citation type="journal article" date="2022" name="Microb. Genom.">
        <title>A global pangenome for the wheat fungal pathogen Pyrenophora tritici-repentis and prediction of effector protein structural homology.</title>
        <authorList>
            <person name="Moolhuijzen P.M."/>
            <person name="See P.T."/>
            <person name="Shi G."/>
            <person name="Powell H.R."/>
            <person name="Cockram J."/>
            <person name="Jorgensen L.N."/>
            <person name="Benslimane H."/>
            <person name="Strelkov S.E."/>
            <person name="Turner J."/>
            <person name="Liu Z."/>
            <person name="Moffat C.S."/>
        </authorList>
    </citation>
    <scope>NUCLEOTIDE SEQUENCE [LARGE SCALE GENOMIC DNA]</scope>
</reference>
<dbReference type="Proteomes" id="UP000245464">
    <property type="component" value="Chromosome 1"/>
</dbReference>
<dbReference type="InterPro" id="IPR038883">
    <property type="entry name" value="AN11006-like"/>
</dbReference>
<dbReference type="EMBL" id="NQIK02000001">
    <property type="protein sequence ID" value="KAF7579255.1"/>
    <property type="molecule type" value="Genomic_DNA"/>
</dbReference>
<comment type="caution">
    <text evidence="1">The sequence shown here is derived from an EMBL/GenBank/DDBJ whole genome shotgun (WGS) entry which is preliminary data.</text>
</comment>
<evidence type="ECO:0000313" key="1">
    <source>
        <dbReference type="EMBL" id="KAF7579255.1"/>
    </source>
</evidence>
<gene>
    <name evidence="2" type="ORF">Ptr86124_008143</name>
    <name evidence="1" type="ORF">PtrM4_034950</name>
</gene>
<keyword evidence="4" id="KW-1185">Reference proteome</keyword>
<protein>
    <submittedName>
        <fullName evidence="1">Uncharacterized protein</fullName>
    </submittedName>
</protein>
<dbReference type="AlphaFoldDB" id="A0A2W1E204"/>